<evidence type="ECO:0000313" key="2">
    <source>
        <dbReference type="Proteomes" id="UP001233172"/>
    </source>
</evidence>
<keyword evidence="2" id="KW-1185">Reference proteome</keyword>
<proteinExistence type="predicted"/>
<reference evidence="1" key="2">
    <citation type="submission" date="2023-04" db="EMBL/GenBank/DDBJ databases">
        <authorList>
            <person name="Bu L."/>
            <person name="Lu L."/>
            <person name="Laidemitt M.R."/>
            <person name="Zhang S.M."/>
            <person name="Mutuku M."/>
            <person name="Mkoji G."/>
            <person name="Steinauer M."/>
            <person name="Loker E.S."/>
        </authorList>
    </citation>
    <scope>NUCLEOTIDE SEQUENCE</scope>
    <source>
        <strain evidence="1">KasaAsao</strain>
        <tissue evidence="1">Whole Snail</tissue>
    </source>
</reference>
<name>A0AAD8BF17_BIOPF</name>
<comment type="caution">
    <text evidence="1">The sequence shown here is derived from an EMBL/GenBank/DDBJ whole genome shotgun (WGS) entry which is preliminary data.</text>
</comment>
<dbReference type="EMBL" id="JASAOG010000086">
    <property type="protein sequence ID" value="KAK0053396.1"/>
    <property type="molecule type" value="Genomic_DNA"/>
</dbReference>
<dbReference type="AlphaFoldDB" id="A0AAD8BF17"/>
<accession>A0AAD8BF17</accession>
<sequence>MCSRVMYIMDDDEPFVPVALHQDSNAESGISFQTHSDVNKTPFSSVVCEKSTDHSLFKDLGSLSVERLPKSYQHEKILALIKSVADLAVLICVPVLNQAGLYWQGTGRVEDAFIFNENTICQCKKCQLSENPSKAWGKVQIVTSTKLPTACRYVDEIKCTLFHDDEEKTENLAYLFGDAYIFNEGGVCKFYYYS</sequence>
<dbReference type="Proteomes" id="UP001233172">
    <property type="component" value="Unassembled WGS sequence"/>
</dbReference>
<evidence type="ECO:0000313" key="1">
    <source>
        <dbReference type="EMBL" id="KAK0053396.1"/>
    </source>
</evidence>
<reference evidence="1" key="1">
    <citation type="journal article" date="2023" name="PLoS Negl. Trop. Dis.">
        <title>A genome sequence for Biomphalaria pfeifferi, the major vector snail for the human-infecting parasite Schistosoma mansoni.</title>
        <authorList>
            <person name="Bu L."/>
            <person name="Lu L."/>
            <person name="Laidemitt M.R."/>
            <person name="Zhang S.M."/>
            <person name="Mutuku M."/>
            <person name="Mkoji G."/>
            <person name="Steinauer M."/>
            <person name="Loker E.S."/>
        </authorList>
    </citation>
    <scope>NUCLEOTIDE SEQUENCE</scope>
    <source>
        <strain evidence="1">KasaAsao</strain>
    </source>
</reference>
<organism evidence="1 2">
    <name type="scientific">Biomphalaria pfeifferi</name>
    <name type="common">Bloodfluke planorb</name>
    <name type="synonym">Freshwater snail</name>
    <dbReference type="NCBI Taxonomy" id="112525"/>
    <lineage>
        <taxon>Eukaryota</taxon>
        <taxon>Metazoa</taxon>
        <taxon>Spiralia</taxon>
        <taxon>Lophotrochozoa</taxon>
        <taxon>Mollusca</taxon>
        <taxon>Gastropoda</taxon>
        <taxon>Heterobranchia</taxon>
        <taxon>Euthyneura</taxon>
        <taxon>Panpulmonata</taxon>
        <taxon>Hygrophila</taxon>
        <taxon>Lymnaeoidea</taxon>
        <taxon>Planorbidae</taxon>
        <taxon>Biomphalaria</taxon>
    </lineage>
</organism>
<protein>
    <submittedName>
        <fullName evidence="1">Uncharacterized protein</fullName>
    </submittedName>
</protein>
<gene>
    <name evidence="1" type="ORF">Bpfe_017094</name>
</gene>